<dbReference type="Proteomes" id="UP000254978">
    <property type="component" value="Unassembled WGS sequence"/>
</dbReference>
<comment type="subcellular location">
    <subcellularLocation>
        <location evidence="5">Cytoplasm</location>
    </subcellularLocation>
</comment>
<feature type="domain" description="FAD-binding" evidence="6">
    <location>
        <begin position="4"/>
        <end position="317"/>
    </location>
</feature>
<evidence type="ECO:0000259" key="6">
    <source>
        <dbReference type="Pfam" id="PF01494"/>
    </source>
</evidence>
<feature type="binding site" evidence="5">
    <location>
        <position position="103"/>
    </location>
    <ligand>
        <name>FAD</name>
        <dbReference type="ChEBI" id="CHEBI:57692"/>
    </ligand>
</feature>
<comment type="similarity">
    <text evidence="5">Belongs to the aromatic-ring hydroxylase family. TetX subfamily.</text>
</comment>
<dbReference type="InterPro" id="IPR036188">
    <property type="entry name" value="FAD/NAD-bd_sf"/>
</dbReference>
<dbReference type="InterPro" id="IPR002938">
    <property type="entry name" value="FAD-bd"/>
</dbReference>
<evidence type="ECO:0000313" key="8">
    <source>
        <dbReference type="Proteomes" id="UP000254978"/>
    </source>
</evidence>
<feature type="binding site" evidence="5">
    <location>
        <position position="40"/>
    </location>
    <ligand>
        <name>NADPH</name>
        <dbReference type="ChEBI" id="CHEBI:57783"/>
    </ligand>
</feature>
<comment type="domain">
    <text evidence="5">Consists of an N-terminal FAD-binding domain with a Rossman fold and a C-terminal substrate-binding domain.</text>
</comment>
<keyword evidence="8" id="KW-1185">Reference proteome</keyword>
<reference evidence="7 8" key="1">
    <citation type="submission" date="2018-06" db="EMBL/GenBank/DDBJ databases">
        <authorList>
            <consortium name="Pathogen Informatics"/>
            <person name="Doyle S."/>
        </authorList>
    </citation>
    <scope>NUCLEOTIDE SEQUENCE [LARGE SCALE GENOMIC DNA]</scope>
    <source>
        <strain evidence="7 8">NCTC10821</strain>
    </source>
</reference>
<evidence type="ECO:0000256" key="1">
    <source>
        <dbReference type="ARBA" id="ARBA00022630"/>
    </source>
</evidence>
<keyword evidence="5" id="KW-0521">NADP</keyword>
<comment type="cofactor">
    <cofactor evidence="5">
        <name>FAD</name>
        <dbReference type="ChEBI" id="CHEBI:57692"/>
    </cofactor>
</comment>
<dbReference type="OrthoDB" id="4568714at2"/>
<comment type="subunit">
    <text evidence="5">Monomer.</text>
</comment>
<dbReference type="HAMAP" id="MF_00845">
    <property type="entry name" value="TetX_monooxygenase"/>
    <property type="match status" value="1"/>
</dbReference>
<dbReference type="EMBL" id="UGQT01000001">
    <property type="protein sequence ID" value="STZ61554.1"/>
    <property type="molecule type" value="Genomic_DNA"/>
</dbReference>
<dbReference type="GO" id="GO:0004497">
    <property type="term" value="F:monooxygenase activity"/>
    <property type="evidence" value="ECO:0007669"/>
    <property type="project" value="UniProtKB-UniRule"/>
</dbReference>
<dbReference type="PANTHER" id="PTHR46972">
    <property type="entry name" value="MONOOXYGENASE ASQM-RELATED"/>
    <property type="match status" value="1"/>
</dbReference>
<dbReference type="GO" id="GO:0005737">
    <property type="term" value="C:cytoplasm"/>
    <property type="evidence" value="ECO:0007669"/>
    <property type="project" value="UniProtKB-SubCell"/>
</dbReference>
<sequence length="365" mass="38442">MTPSVTIVGAGLGGLLLARVLHVRGIPAVVYDADPRAGSRTQGGQLDIHEHDGQAALAVAGLTAQFRTIVHQGGEATRVLEPDGTVLLDRPDDGTGTRPEVLRGDLRQILLDALPEGAVQWNRKVIEVHPLGDGTHRLMFADGPAVDTRLLVGADGAWSKVRSLVSPATPAYTGAVFVETYLHDVDVRHPEPAAAVGQGAMYALTPGKGIVAHREAGAVVHTYVMLQRPAGWADNIDRARLAAEFDGWAPQLRALIADSDTVPVPRPIYALPDTHRWQRVPGVTLLGDAAHLMPPSGDGANLAMFDGARLADAIATHPHDVESALAAFEDEMFTRSASVAVGARETMTICLGSGSPHGLLQLLAG</sequence>
<dbReference type="PANTHER" id="PTHR46972:SF1">
    <property type="entry name" value="FAD DEPENDENT OXIDOREDUCTASE DOMAIN-CONTAINING PROTEIN"/>
    <property type="match status" value="1"/>
</dbReference>
<dbReference type="PRINTS" id="PR00420">
    <property type="entry name" value="RNGMNOXGNASE"/>
</dbReference>
<keyword evidence="4 5" id="KW-0503">Monooxygenase</keyword>
<comment type="catalytic activity">
    <reaction evidence="5">
        <text>a tetracycline + NADPH + O2 + H(+) = an 11a-hydroxytetracycline + NADP(+) + H2O</text>
        <dbReference type="Rhea" id="RHEA:61444"/>
        <dbReference type="ChEBI" id="CHEBI:15377"/>
        <dbReference type="ChEBI" id="CHEBI:15378"/>
        <dbReference type="ChEBI" id="CHEBI:15379"/>
        <dbReference type="ChEBI" id="CHEBI:57783"/>
        <dbReference type="ChEBI" id="CHEBI:58349"/>
        <dbReference type="ChEBI" id="CHEBI:144644"/>
        <dbReference type="ChEBI" id="CHEBI:144645"/>
    </reaction>
</comment>
<evidence type="ECO:0000313" key="7">
    <source>
        <dbReference type="EMBL" id="STZ61554.1"/>
    </source>
</evidence>
<dbReference type="SUPFAM" id="SSF51905">
    <property type="entry name" value="FAD/NAD(P)-binding domain"/>
    <property type="match status" value="1"/>
</dbReference>
<dbReference type="Gene3D" id="3.50.50.60">
    <property type="entry name" value="FAD/NAD(P)-binding domain"/>
    <property type="match status" value="1"/>
</dbReference>
<keyword evidence="5" id="KW-0547">Nucleotide-binding</keyword>
<keyword evidence="1 5" id="KW-0285">Flavoprotein</keyword>
<evidence type="ECO:0000256" key="5">
    <source>
        <dbReference type="HAMAP-Rule" id="MF_00845"/>
    </source>
</evidence>
<evidence type="ECO:0000256" key="3">
    <source>
        <dbReference type="ARBA" id="ARBA00023002"/>
    </source>
</evidence>
<dbReference type="InterPro" id="IPR043683">
    <property type="entry name" value="TetX_monooxygenase"/>
</dbReference>
<feature type="binding site" evidence="5">
    <location>
        <position position="47"/>
    </location>
    <ligand>
        <name>FAD</name>
        <dbReference type="ChEBI" id="CHEBI:57692"/>
    </ligand>
</feature>
<comment type="function">
    <text evidence="5">An FAD-requiring monooxygenase active on some tetracycline antibiotic derivatives, which leads to their inactivation. Hydroxylates carbon 11a of tetracycline and some analogs.</text>
</comment>
<proteinExistence type="inferred from homology"/>
<gene>
    <name evidence="7" type="primary">xlnD_2</name>
    <name evidence="7" type="ORF">NCTC10821_05109</name>
</gene>
<accession>A0A378TLW4</accession>
<dbReference type="GO" id="GO:0071949">
    <property type="term" value="F:FAD binding"/>
    <property type="evidence" value="ECO:0007669"/>
    <property type="project" value="InterPro"/>
</dbReference>
<dbReference type="GO" id="GO:0046677">
    <property type="term" value="P:response to antibiotic"/>
    <property type="evidence" value="ECO:0007669"/>
    <property type="project" value="InterPro"/>
</dbReference>
<keyword evidence="2 5" id="KW-0274">FAD</keyword>
<dbReference type="RefSeq" id="WP_115280457.1">
    <property type="nucleotide sequence ID" value="NZ_AP022600.1"/>
</dbReference>
<organism evidence="7 8">
    <name type="scientific">Mycolicibacterium tokaiense</name>
    <dbReference type="NCBI Taxonomy" id="39695"/>
    <lineage>
        <taxon>Bacteria</taxon>
        <taxon>Bacillati</taxon>
        <taxon>Actinomycetota</taxon>
        <taxon>Actinomycetes</taxon>
        <taxon>Mycobacteriales</taxon>
        <taxon>Mycobacteriaceae</taxon>
        <taxon>Mycolicibacterium</taxon>
    </lineage>
</organism>
<evidence type="ECO:0000256" key="2">
    <source>
        <dbReference type="ARBA" id="ARBA00022827"/>
    </source>
</evidence>
<evidence type="ECO:0000256" key="4">
    <source>
        <dbReference type="ARBA" id="ARBA00023033"/>
    </source>
</evidence>
<dbReference type="AlphaFoldDB" id="A0A378TLW4"/>
<name>A0A378TLW4_9MYCO</name>
<dbReference type="Pfam" id="PF01494">
    <property type="entry name" value="FAD_binding_3"/>
    <property type="match status" value="1"/>
</dbReference>
<feature type="binding site" evidence="5">
    <location>
        <position position="288"/>
    </location>
    <ligand>
        <name>FAD</name>
        <dbReference type="ChEBI" id="CHEBI:57692"/>
    </ligand>
</feature>
<protein>
    <recommendedName>
        <fullName evidence="5">Flavin-dependent monooxygenase</fullName>
    </recommendedName>
    <alternativeName>
        <fullName evidence="5">TetX monooxygenase</fullName>
        <shortName evidence="5">TetX</shortName>
        <ecNumber evidence="5">1.14.13.-</ecNumber>
    </alternativeName>
</protein>
<dbReference type="EC" id="1.14.13.-" evidence="5"/>
<keyword evidence="5" id="KW-0963">Cytoplasm</keyword>
<keyword evidence="3 5" id="KW-0560">Oxidoreductase</keyword>